<evidence type="ECO:0000313" key="4">
    <source>
        <dbReference type="Proteomes" id="UP000061974"/>
    </source>
</evidence>
<dbReference type="CDD" id="cd03057">
    <property type="entry name" value="GST_N_Beta"/>
    <property type="match status" value="1"/>
</dbReference>
<reference evidence="4" key="2">
    <citation type="submission" date="2015-09" db="EMBL/GenBank/DDBJ databases">
        <title>Cronobacter genome sequencing and assembly.</title>
        <authorList>
            <person name="Descombes P."/>
            <person name="Baert L."/>
            <person name="Ngom-Bru C."/>
            <person name="Barretto C."/>
        </authorList>
    </citation>
    <scope>NUCLEOTIDE SEQUENCE [LARGE SCALE GENOMIC DNA]</scope>
    <source>
        <strain evidence="4">NCTC 9529</strain>
    </source>
</reference>
<dbReference type="EC" id="2.5.1.18" evidence="3"/>
<dbReference type="InterPro" id="IPR036249">
    <property type="entry name" value="Thioredoxin-like_sf"/>
</dbReference>
<dbReference type="PROSITE" id="PS50404">
    <property type="entry name" value="GST_NTER"/>
    <property type="match status" value="1"/>
</dbReference>
<dbReference type="AlphaFoldDB" id="A0AAC8VNK8"/>
<accession>A0AAC8VNK8</accession>
<dbReference type="GO" id="GO:0004364">
    <property type="term" value="F:glutathione transferase activity"/>
    <property type="evidence" value="ECO:0007669"/>
    <property type="project" value="UniProtKB-EC"/>
</dbReference>
<name>A0AAC8VNK8_9ENTR</name>
<dbReference type="Gene3D" id="3.40.30.10">
    <property type="entry name" value="Glutaredoxin"/>
    <property type="match status" value="1"/>
</dbReference>
<reference evidence="2 4" key="3">
    <citation type="journal article" date="2016" name="Genome Announc.">
        <title>Fully Closed Genome Sequences of Five Type Strains of the Genus Cronobacter and One Cronobacter sakazakii Strain.</title>
        <authorList>
            <person name="Moine D."/>
            <person name="Kassam M."/>
            <person name="Baert L."/>
            <person name="Tang Y."/>
            <person name="Barretto C."/>
            <person name="Ngom Bru C."/>
            <person name="Klijn A."/>
            <person name="Descombes P."/>
        </authorList>
    </citation>
    <scope>NUCLEOTIDE SEQUENCE [LARGE SCALE GENOMIC DNA]</scope>
    <source>
        <strain evidence="2 4">NCTC 9529</strain>
    </source>
</reference>
<sequence>MYKLYGTARSGSAAIEMALKACGAKYSVFTASSWQEESDIDALRTLNPLVQIPTLVLPDGSVMTESTAIIIHLGMEYPDSGLLSSEARVRAQQLRGLVYISANCYAAVGIIDYPERWLPDGSEDQNKLLAKGALQKLYQQWEIFSDVFYGSQAWRAERPGGLEILACVVTRWSRARERLSHSRAGFCSSLVEAEKYPVIREIIGQHWQA</sequence>
<keyword evidence="3" id="KW-0808">Transferase</keyword>
<dbReference type="Proteomes" id="UP000061974">
    <property type="component" value="Chromosome"/>
</dbReference>
<evidence type="ECO:0000313" key="2">
    <source>
        <dbReference type="EMBL" id="ALB54152.1"/>
    </source>
</evidence>
<protein>
    <submittedName>
        <fullName evidence="2 3">Glutathione S-transferase</fullName>
        <ecNumber evidence="3">2.5.1.18</ecNumber>
    </submittedName>
</protein>
<proteinExistence type="predicted"/>
<organism evidence="2 4">
    <name type="scientific">Cronobacter universalis NCTC 9529</name>
    <dbReference type="NCBI Taxonomy" id="1074000"/>
    <lineage>
        <taxon>Bacteria</taxon>
        <taxon>Pseudomonadati</taxon>
        <taxon>Pseudomonadota</taxon>
        <taxon>Gammaproteobacteria</taxon>
        <taxon>Enterobacterales</taxon>
        <taxon>Enterobacteriaceae</taxon>
        <taxon>Cronobacter</taxon>
    </lineage>
</organism>
<dbReference type="SUPFAM" id="SSF52833">
    <property type="entry name" value="Thioredoxin-like"/>
    <property type="match status" value="1"/>
</dbReference>
<dbReference type="RefSeq" id="WP_007706373.1">
    <property type="nucleotide sequence ID" value="NZ_AJKW01000011.1"/>
</dbReference>
<evidence type="ECO:0000313" key="5">
    <source>
        <dbReference type="Proteomes" id="UP000254849"/>
    </source>
</evidence>
<dbReference type="Proteomes" id="UP000254849">
    <property type="component" value="Unassembled WGS sequence"/>
</dbReference>
<dbReference type="KEGG" id="cui:AFK65_05550"/>
<dbReference type="EMBL" id="CP012257">
    <property type="protein sequence ID" value="ALB54152.1"/>
    <property type="molecule type" value="Genomic_DNA"/>
</dbReference>
<evidence type="ECO:0000259" key="1">
    <source>
        <dbReference type="PROSITE" id="PS50404"/>
    </source>
</evidence>
<dbReference type="PANTHER" id="PTHR44051:SF8">
    <property type="entry name" value="GLUTATHIONE S-TRANSFERASE GSTA"/>
    <property type="match status" value="1"/>
</dbReference>
<dbReference type="Gene3D" id="1.20.1050.10">
    <property type="match status" value="1"/>
</dbReference>
<reference evidence="4" key="1">
    <citation type="submission" date="2015-07" db="EMBL/GenBank/DDBJ databases">
        <authorList>
            <person name="Moine D."/>
            <person name="Kassam M."/>
        </authorList>
    </citation>
    <scope>NUCLEOTIDE SEQUENCE [LARGE SCALE GENOMIC DNA]</scope>
    <source>
        <strain evidence="4">NCTC 9529</strain>
    </source>
</reference>
<reference evidence="3 5" key="4">
    <citation type="submission" date="2018-06" db="EMBL/GenBank/DDBJ databases">
        <authorList>
            <consortium name="Pathogen Informatics"/>
            <person name="Doyle S."/>
        </authorList>
    </citation>
    <scope>NUCLEOTIDE SEQUENCE [LARGE SCALE GENOMIC DNA]</scope>
    <source>
        <strain evidence="5">NCTC 9529</strain>
        <strain evidence="3">NCTC9529</strain>
    </source>
</reference>
<dbReference type="PANTHER" id="PTHR44051">
    <property type="entry name" value="GLUTATHIONE S-TRANSFERASE-RELATED"/>
    <property type="match status" value="1"/>
</dbReference>
<keyword evidence="5" id="KW-1185">Reference proteome</keyword>
<feature type="domain" description="GST N-terminal" evidence="1">
    <location>
        <begin position="1"/>
        <end position="81"/>
    </location>
</feature>
<dbReference type="InterPro" id="IPR004045">
    <property type="entry name" value="Glutathione_S-Trfase_N"/>
</dbReference>
<dbReference type="EMBL" id="UFYH01000001">
    <property type="protein sequence ID" value="STD02350.1"/>
    <property type="molecule type" value="Genomic_DNA"/>
</dbReference>
<gene>
    <name evidence="3" type="primary">gstB_1</name>
    <name evidence="2" type="ORF">AFK65_05550</name>
    <name evidence="3" type="ORF">NCTC9529_01141</name>
</gene>
<evidence type="ECO:0000313" key="3">
    <source>
        <dbReference type="EMBL" id="STD02350.1"/>
    </source>
</evidence>
<dbReference type="Pfam" id="PF13409">
    <property type="entry name" value="GST_N_2"/>
    <property type="match status" value="1"/>
</dbReference>